<dbReference type="InterPro" id="IPR005105">
    <property type="entry name" value="GlnD_Uridyltrans_N"/>
</dbReference>
<evidence type="ECO:0000313" key="5">
    <source>
        <dbReference type="EMBL" id="MBD8489595.1"/>
    </source>
</evidence>
<dbReference type="CDD" id="cd05401">
    <property type="entry name" value="NT_GlnE_GlnD_like"/>
    <property type="match status" value="1"/>
</dbReference>
<feature type="domain" description="CBS" evidence="4">
    <location>
        <begin position="176"/>
        <end position="233"/>
    </location>
</feature>
<gene>
    <name evidence="5" type="ORF">IFO69_12640</name>
</gene>
<dbReference type="Gene3D" id="3.10.580.10">
    <property type="entry name" value="CBS-domain"/>
    <property type="match status" value="1"/>
</dbReference>
<name>A0ABR9ALM8_9BACT</name>
<dbReference type="InterPro" id="IPR014710">
    <property type="entry name" value="RmlC-like_jellyroll"/>
</dbReference>
<evidence type="ECO:0000259" key="3">
    <source>
        <dbReference type="PROSITE" id="PS50042"/>
    </source>
</evidence>
<dbReference type="Proteomes" id="UP000647133">
    <property type="component" value="Unassembled WGS sequence"/>
</dbReference>
<dbReference type="PANTHER" id="PTHR43080">
    <property type="entry name" value="CBS DOMAIN-CONTAINING PROTEIN CBSX3, MITOCHONDRIAL"/>
    <property type="match status" value="1"/>
</dbReference>
<dbReference type="SUPFAM" id="SSF51206">
    <property type="entry name" value="cAMP-binding domain-like"/>
    <property type="match status" value="1"/>
</dbReference>
<protein>
    <submittedName>
        <fullName evidence="5">CBS domain-containing protein</fullName>
    </submittedName>
</protein>
<evidence type="ECO:0000256" key="2">
    <source>
        <dbReference type="PROSITE-ProRule" id="PRU00703"/>
    </source>
</evidence>
<organism evidence="5 6">
    <name type="scientific">Echinicola arenosa</name>
    <dbReference type="NCBI Taxonomy" id="2774144"/>
    <lineage>
        <taxon>Bacteria</taxon>
        <taxon>Pseudomonadati</taxon>
        <taxon>Bacteroidota</taxon>
        <taxon>Cytophagia</taxon>
        <taxon>Cytophagales</taxon>
        <taxon>Cyclobacteriaceae</taxon>
        <taxon>Echinicola</taxon>
    </lineage>
</organism>
<dbReference type="Pfam" id="PF03445">
    <property type="entry name" value="DUF294"/>
    <property type="match status" value="1"/>
</dbReference>
<dbReference type="SMART" id="SM00116">
    <property type="entry name" value="CBS"/>
    <property type="match status" value="2"/>
</dbReference>
<dbReference type="InterPro" id="IPR051257">
    <property type="entry name" value="Diverse_CBS-Domain"/>
</dbReference>
<reference evidence="5 6" key="1">
    <citation type="submission" date="2020-09" db="EMBL/GenBank/DDBJ databases">
        <title>Echinicola sp. CAU 1574 isolated from sand of Sido Beach.</title>
        <authorList>
            <person name="Kim W."/>
        </authorList>
    </citation>
    <scope>NUCLEOTIDE SEQUENCE [LARGE SCALE GENOMIC DNA]</scope>
    <source>
        <strain evidence="5 6">CAU 1574</strain>
    </source>
</reference>
<dbReference type="PROSITE" id="PS51371">
    <property type="entry name" value="CBS"/>
    <property type="match status" value="2"/>
</dbReference>
<feature type="domain" description="CBS" evidence="4">
    <location>
        <begin position="241"/>
        <end position="300"/>
    </location>
</feature>
<dbReference type="InterPro" id="IPR018490">
    <property type="entry name" value="cNMP-bd_dom_sf"/>
</dbReference>
<dbReference type="SUPFAM" id="SSF54631">
    <property type="entry name" value="CBS-domain pair"/>
    <property type="match status" value="1"/>
</dbReference>
<dbReference type="RefSeq" id="WP_192010488.1">
    <property type="nucleotide sequence ID" value="NZ_JACYTQ010000004.1"/>
</dbReference>
<evidence type="ECO:0000313" key="6">
    <source>
        <dbReference type="Proteomes" id="UP000647133"/>
    </source>
</evidence>
<accession>A0ABR9ALM8</accession>
<dbReference type="EMBL" id="JACYTQ010000004">
    <property type="protein sequence ID" value="MBD8489595.1"/>
    <property type="molecule type" value="Genomic_DNA"/>
</dbReference>
<dbReference type="InterPro" id="IPR046342">
    <property type="entry name" value="CBS_dom_sf"/>
</dbReference>
<dbReference type="InterPro" id="IPR018821">
    <property type="entry name" value="DUF294_put_nucleoTrafse_sb-bd"/>
</dbReference>
<dbReference type="Pfam" id="PF10335">
    <property type="entry name" value="DUF294_C"/>
    <property type="match status" value="1"/>
</dbReference>
<dbReference type="CDD" id="cd00038">
    <property type="entry name" value="CAP_ED"/>
    <property type="match status" value="1"/>
</dbReference>
<dbReference type="InterPro" id="IPR000644">
    <property type="entry name" value="CBS_dom"/>
</dbReference>
<keyword evidence="1 2" id="KW-0129">CBS domain</keyword>
<feature type="domain" description="Cyclic nucleotide-binding" evidence="3">
    <location>
        <begin position="18"/>
        <end position="127"/>
    </location>
</feature>
<proteinExistence type="predicted"/>
<dbReference type="PANTHER" id="PTHR43080:SF2">
    <property type="entry name" value="CBS DOMAIN-CONTAINING PROTEIN"/>
    <property type="match status" value="1"/>
</dbReference>
<dbReference type="SMART" id="SM00100">
    <property type="entry name" value="cNMP"/>
    <property type="match status" value="1"/>
</dbReference>
<dbReference type="Pfam" id="PF00027">
    <property type="entry name" value="cNMP_binding"/>
    <property type="match status" value="1"/>
</dbReference>
<dbReference type="Gene3D" id="2.60.120.10">
    <property type="entry name" value="Jelly Rolls"/>
    <property type="match status" value="1"/>
</dbReference>
<evidence type="ECO:0000259" key="4">
    <source>
        <dbReference type="PROSITE" id="PS51371"/>
    </source>
</evidence>
<comment type="caution">
    <text evidence="5">The sequence shown here is derived from an EMBL/GenBank/DDBJ whole genome shotgun (WGS) entry which is preliminary data.</text>
</comment>
<dbReference type="InterPro" id="IPR000595">
    <property type="entry name" value="cNMP-bd_dom"/>
</dbReference>
<dbReference type="Pfam" id="PF00571">
    <property type="entry name" value="CBS"/>
    <property type="match status" value="2"/>
</dbReference>
<sequence length="648" mass="73331">MPNVIVNRVKEFLHRFPPFSFLSDQLLESVSREVELMYFSKGEYIFKKGNPASPHFFVLKEGSVYLTDEDSGKMVVKDYCDEGEVFGALALLGQRPYVLNSYVAEDTLLYAVPVAVFDKVLKENSEVSLYFAAGFAAGQVVVRTDLSQSQKARKLLRDASSDHGLSLFMEEGKLNFPTEVLSCQLGVTVGDAAKLMYEKGVGSIAILNQRGYPVGIITDKDLRNRLVAAGLPYTTKVEEIMTSPVITLHHQSDFPSIYLMMIKHRLHHLILTEDGTTDSKITGIVSDHDVFLSHGNSPAVLIHALMNTWNVQEMRGIRDRAESLLGYFLENEVAIDFVASIMSEINDVIIKRAILLAKKKLDKDFEEESKVPFCFLSLGSEGRQEQLLRTDLDNAIVFQDVPIDQLPRTKLYFETLAQEVIETLIACGYHPCPSEVMANNPDWCQPLSVWKSYFHDWVNLPQEEALMKATIFFDFRPVHGHKQLSEEMTAAIYRMVDQKPSFLSFLAKNALLNPPPMGFFKNFIVEKSGEHQDQFDIKLRAMMPLADAARILALSHSVSRVNNTFERFEKLAELEPQNASLYQEARSAYEIFLRLRALEGIASGTSGRYITPRSLGKLQRQLLKNAFSPIHKIQELLTVRFQTDYIRS</sequence>
<dbReference type="PROSITE" id="PS50042">
    <property type="entry name" value="CNMP_BINDING_3"/>
    <property type="match status" value="1"/>
</dbReference>
<evidence type="ECO:0000256" key="1">
    <source>
        <dbReference type="ARBA" id="ARBA00023122"/>
    </source>
</evidence>
<keyword evidence="6" id="KW-1185">Reference proteome</keyword>